<feature type="compositionally biased region" description="Basic and acidic residues" evidence="1">
    <location>
        <begin position="233"/>
        <end position="242"/>
    </location>
</feature>
<feature type="compositionally biased region" description="Basic and acidic residues" evidence="1">
    <location>
        <begin position="119"/>
        <end position="132"/>
    </location>
</feature>
<feature type="compositionally biased region" description="Basic and acidic residues" evidence="1">
    <location>
        <begin position="406"/>
        <end position="420"/>
    </location>
</feature>
<feature type="region of interest" description="Disordered" evidence="1">
    <location>
        <begin position="229"/>
        <end position="265"/>
    </location>
</feature>
<accession>B9SAB6</accession>
<dbReference type="Proteomes" id="UP000008311">
    <property type="component" value="Unassembled WGS sequence"/>
</dbReference>
<dbReference type="AlphaFoldDB" id="B9SAB6"/>
<dbReference type="OrthoDB" id="21643at2759"/>
<feature type="domain" description="RRM" evidence="2">
    <location>
        <begin position="15"/>
        <end position="87"/>
    </location>
</feature>
<feature type="region of interest" description="Disordered" evidence="1">
    <location>
        <begin position="575"/>
        <end position="607"/>
    </location>
</feature>
<feature type="region of interest" description="Disordered" evidence="1">
    <location>
        <begin position="393"/>
        <end position="420"/>
    </location>
</feature>
<dbReference type="eggNOG" id="ENOG502QPQA">
    <property type="taxonomic scope" value="Eukaryota"/>
</dbReference>
<dbReference type="GO" id="GO:0005634">
    <property type="term" value="C:nucleus"/>
    <property type="evidence" value="ECO:0000318"/>
    <property type="project" value="GO_Central"/>
</dbReference>
<evidence type="ECO:0000259" key="2">
    <source>
        <dbReference type="SMART" id="SM00360"/>
    </source>
</evidence>
<dbReference type="OMA" id="CVWKGGK"/>
<dbReference type="InterPro" id="IPR012677">
    <property type="entry name" value="Nucleotide-bd_a/b_plait_sf"/>
</dbReference>
<dbReference type="Gene3D" id="3.30.70.330">
    <property type="match status" value="1"/>
</dbReference>
<dbReference type="SUPFAM" id="SSF54928">
    <property type="entry name" value="RNA-binding domain, RBD"/>
    <property type="match status" value="1"/>
</dbReference>
<dbReference type="FunCoup" id="B9SAB6">
    <property type="interactions" value="720"/>
</dbReference>
<organism evidence="3 4">
    <name type="scientific">Ricinus communis</name>
    <name type="common">Castor bean</name>
    <dbReference type="NCBI Taxonomy" id="3988"/>
    <lineage>
        <taxon>Eukaryota</taxon>
        <taxon>Viridiplantae</taxon>
        <taxon>Streptophyta</taxon>
        <taxon>Embryophyta</taxon>
        <taxon>Tracheophyta</taxon>
        <taxon>Spermatophyta</taxon>
        <taxon>Magnoliopsida</taxon>
        <taxon>eudicotyledons</taxon>
        <taxon>Gunneridae</taxon>
        <taxon>Pentapetalae</taxon>
        <taxon>rosids</taxon>
        <taxon>fabids</taxon>
        <taxon>Malpighiales</taxon>
        <taxon>Euphorbiaceae</taxon>
        <taxon>Acalyphoideae</taxon>
        <taxon>Acalypheae</taxon>
        <taxon>Ricinus</taxon>
    </lineage>
</organism>
<sequence>MEAAAATTTMAERVRIHVGGLGENVTRDDLCNLLSKVGIGFQSVDIIRTKGRSFAYIDFLPSSVSALPKLFNTYNGCVWKGGRLKLDKAKEHYLDRLKREWAEDAQLANSTCSDDVNNDADKQMESPRKTKKDLSLDKKQLRLFFPRLQKLKSIPFSGTGKHKYSFRRVEVPSLPLHFCDCEEHSGSLHAPKGKQIPVLEEQGGGVNQEELDLMISVMNRLFEIENVSGAPHSDNELTKEEDYNTNATDNPQLDESEGYSTADEDDLIINVVSRRKETAFSNQESKLNKRQASEDRPAQEVLRKRTRNDKENDTNNYVSVASQGKGSLQAPSNGPGMLSGDQLIESQSIVKQSAPGVSWSQKSSWRELVGNRNNNAISISDILPGISANKEEETKSAATLNSNKGKNKELLKHENQRGQLDKAEVEGLAEAQDTKMDFASDKAGRGSAWLHKASWTQLVNSSNSNSFSITQILPGVTFDKHEPAKSDGDIIADSRGFKHGDTVETGKNELTIDGTRDFRVGRDGVAKETPESSRLIVIGNNNTSAPTKDRSYPVTEEKGSGVVAIDETHLYMRTEESNTNTSPPTEIKNNSATKEKGGVVTIGETRPFMRTEESVKEWANIRAALSGSRKRTSKGQ</sequence>
<dbReference type="InParanoid" id="B9SAB6"/>
<feature type="compositionally biased region" description="Polar residues" evidence="1">
    <location>
        <begin position="314"/>
        <end position="332"/>
    </location>
</feature>
<feature type="region of interest" description="Disordered" evidence="1">
    <location>
        <begin position="112"/>
        <end position="132"/>
    </location>
</feature>
<gene>
    <name evidence="3" type="ORF">RCOM_1236940</name>
</gene>
<proteinExistence type="predicted"/>
<reference evidence="4" key="1">
    <citation type="journal article" date="2010" name="Nat. Biotechnol.">
        <title>Draft genome sequence of the oilseed species Ricinus communis.</title>
        <authorList>
            <person name="Chan A.P."/>
            <person name="Crabtree J."/>
            <person name="Zhao Q."/>
            <person name="Lorenzi H."/>
            <person name="Orvis J."/>
            <person name="Puiu D."/>
            <person name="Melake-Berhan A."/>
            <person name="Jones K.M."/>
            <person name="Redman J."/>
            <person name="Chen G."/>
            <person name="Cahoon E.B."/>
            <person name="Gedil M."/>
            <person name="Stanke M."/>
            <person name="Haas B.J."/>
            <person name="Wortman J.R."/>
            <person name="Fraser-Liggett C.M."/>
            <person name="Ravel J."/>
            <person name="Rabinowicz P.D."/>
        </authorList>
    </citation>
    <scope>NUCLEOTIDE SEQUENCE [LARGE SCALE GENOMIC DNA]</scope>
    <source>
        <strain evidence="4">cv. Hale</strain>
    </source>
</reference>
<dbReference type="PANTHER" id="PTHR23099:SF0">
    <property type="entry name" value="GERM CELL NUCLEAR ACIDIC PROTEIN"/>
    <property type="match status" value="1"/>
</dbReference>
<dbReference type="PANTHER" id="PTHR23099">
    <property type="entry name" value="TRANSCRIPTIONAL REGULATOR"/>
    <property type="match status" value="1"/>
</dbReference>
<evidence type="ECO:0000313" key="4">
    <source>
        <dbReference type="Proteomes" id="UP000008311"/>
    </source>
</evidence>
<dbReference type="KEGG" id="rcu:8282884"/>
<dbReference type="EMBL" id="EQ973903">
    <property type="protein sequence ID" value="EEF39446.1"/>
    <property type="molecule type" value="Genomic_DNA"/>
</dbReference>
<feature type="compositionally biased region" description="Basic and acidic residues" evidence="1">
    <location>
        <begin position="291"/>
        <end position="313"/>
    </location>
</feature>
<feature type="compositionally biased region" description="Basic and acidic residues" evidence="1">
    <location>
        <begin position="547"/>
        <end position="558"/>
    </location>
</feature>
<feature type="compositionally biased region" description="Polar residues" evidence="1">
    <location>
        <begin position="577"/>
        <end position="592"/>
    </location>
</feature>
<evidence type="ECO:0000313" key="3">
    <source>
        <dbReference type="EMBL" id="EEF39446.1"/>
    </source>
</evidence>
<name>B9SAB6_RICCO</name>
<feature type="compositionally biased region" description="Acidic residues" evidence="1">
    <location>
        <begin position="252"/>
        <end position="265"/>
    </location>
</feature>
<protein>
    <recommendedName>
        <fullName evidence="2">RRM domain-containing protein</fullName>
    </recommendedName>
</protein>
<dbReference type="SMART" id="SM00360">
    <property type="entry name" value="RRM"/>
    <property type="match status" value="1"/>
</dbReference>
<evidence type="ECO:0000256" key="1">
    <source>
        <dbReference type="SAM" id="MobiDB-lite"/>
    </source>
</evidence>
<dbReference type="InterPro" id="IPR035979">
    <property type="entry name" value="RBD_domain_sf"/>
</dbReference>
<keyword evidence="4" id="KW-1185">Reference proteome</keyword>
<dbReference type="GO" id="GO:0003723">
    <property type="term" value="F:RNA binding"/>
    <property type="evidence" value="ECO:0007669"/>
    <property type="project" value="InterPro"/>
</dbReference>
<feature type="region of interest" description="Disordered" evidence="1">
    <location>
        <begin position="539"/>
        <end position="558"/>
    </location>
</feature>
<feature type="region of interest" description="Disordered" evidence="1">
    <location>
        <begin position="278"/>
        <end position="334"/>
    </location>
</feature>
<dbReference type="InterPro" id="IPR000504">
    <property type="entry name" value="RRM_dom"/>
</dbReference>
<dbReference type="STRING" id="3988.B9SAB6"/>